<evidence type="ECO:0000313" key="8">
    <source>
        <dbReference type="EMBL" id="KAG5760775.1"/>
    </source>
</evidence>
<comment type="catalytic activity">
    <reaction evidence="5">
        <text>D-xylose + NADP(+) = D-xylono-1,5-lactone + NADPH + H(+)</text>
        <dbReference type="Rhea" id="RHEA:22000"/>
        <dbReference type="ChEBI" id="CHEBI:15378"/>
        <dbReference type="ChEBI" id="CHEBI:15867"/>
        <dbReference type="ChEBI" id="CHEBI:53455"/>
        <dbReference type="ChEBI" id="CHEBI:57783"/>
        <dbReference type="ChEBI" id="CHEBI:58349"/>
        <dbReference type="EC" id="1.1.1.179"/>
    </reaction>
</comment>
<evidence type="ECO:0000313" key="9">
    <source>
        <dbReference type="Proteomes" id="UP000750502"/>
    </source>
</evidence>
<evidence type="ECO:0000256" key="5">
    <source>
        <dbReference type="ARBA" id="ARBA00049233"/>
    </source>
</evidence>
<dbReference type="InterPro" id="IPR000683">
    <property type="entry name" value="Gfo/Idh/MocA-like_OxRdtase_N"/>
</dbReference>
<reference evidence="8" key="2">
    <citation type="submission" date="2020-10" db="EMBL/GenBank/DDBJ databases">
        <authorList>
            <person name="Peck L.D."/>
            <person name="Nowell R.W."/>
            <person name="Flood J."/>
            <person name="Ryan M.J."/>
            <person name="Barraclough T.G."/>
        </authorList>
    </citation>
    <scope>NUCLEOTIDE SEQUENCE</scope>
    <source>
        <strain evidence="8">IMI 127659i</strain>
    </source>
</reference>
<dbReference type="EMBL" id="JADFTT010000511">
    <property type="protein sequence ID" value="KAG5760775.1"/>
    <property type="molecule type" value="Genomic_DNA"/>
</dbReference>
<comment type="caution">
    <text evidence="8">The sequence shown here is derived from an EMBL/GenBank/DDBJ whole genome shotgun (WGS) entry which is preliminary data.</text>
</comment>
<dbReference type="GO" id="GO:0000166">
    <property type="term" value="F:nucleotide binding"/>
    <property type="evidence" value="ECO:0007669"/>
    <property type="project" value="InterPro"/>
</dbReference>
<dbReference type="Gene3D" id="3.40.50.720">
    <property type="entry name" value="NAD(P)-binding Rossmann-like Domain"/>
    <property type="match status" value="1"/>
</dbReference>
<organism evidence="8 9">
    <name type="scientific">Fusarium xylarioides</name>
    <dbReference type="NCBI Taxonomy" id="221167"/>
    <lineage>
        <taxon>Eukaryota</taxon>
        <taxon>Fungi</taxon>
        <taxon>Dikarya</taxon>
        <taxon>Ascomycota</taxon>
        <taxon>Pezizomycotina</taxon>
        <taxon>Sordariomycetes</taxon>
        <taxon>Hypocreomycetidae</taxon>
        <taxon>Hypocreales</taxon>
        <taxon>Nectriaceae</taxon>
        <taxon>Fusarium</taxon>
        <taxon>Fusarium fujikuroi species complex</taxon>
    </lineage>
</organism>
<evidence type="ECO:0000259" key="7">
    <source>
        <dbReference type="Pfam" id="PF22725"/>
    </source>
</evidence>
<dbReference type="InterPro" id="IPR055170">
    <property type="entry name" value="GFO_IDH_MocA-like_dom"/>
</dbReference>
<dbReference type="OrthoDB" id="2129491at2759"/>
<evidence type="ECO:0000256" key="4">
    <source>
        <dbReference type="ARBA" id="ARBA00042988"/>
    </source>
</evidence>
<dbReference type="EC" id="1.1.1.179" evidence="3"/>
<dbReference type="InterPro" id="IPR050984">
    <property type="entry name" value="Gfo/Idh/MocA_domain"/>
</dbReference>
<keyword evidence="2" id="KW-0560">Oxidoreductase</keyword>
<dbReference type="SUPFAM" id="SSF55347">
    <property type="entry name" value="Glyceraldehyde-3-phosphate dehydrogenase-like, C-terminal domain"/>
    <property type="match status" value="1"/>
</dbReference>
<dbReference type="Pfam" id="PF01408">
    <property type="entry name" value="GFO_IDH_MocA"/>
    <property type="match status" value="1"/>
</dbReference>
<dbReference type="SUPFAM" id="SSF51735">
    <property type="entry name" value="NAD(P)-binding Rossmann-fold domains"/>
    <property type="match status" value="1"/>
</dbReference>
<dbReference type="PANTHER" id="PTHR22604:SF115">
    <property type="entry name" value="DIHYDRODIOL DEHYDROGENASE, PUTATIVE (AFU_ORTHOLOGUE AFUA_1G07520)-RELATED"/>
    <property type="match status" value="1"/>
</dbReference>
<keyword evidence="9" id="KW-1185">Reference proteome</keyword>
<dbReference type="GO" id="GO:0047837">
    <property type="term" value="F:D-xylose 1-dehydrogenase (NADP+) activity"/>
    <property type="evidence" value="ECO:0007669"/>
    <property type="project" value="UniProtKB-EC"/>
</dbReference>
<dbReference type="AlphaFoldDB" id="A0A9P7L4H9"/>
<protein>
    <recommendedName>
        <fullName evidence="3">D-xylose 1-dehydrogenase (NADP(+), D-xylono-1,5-lactone-forming)</fullName>
        <ecNumber evidence="3">1.1.1.179</ecNumber>
    </recommendedName>
    <alternativeName>
        <fullName evidence="4">D-xylose-NADP dehydrogenase</fullName>
    </alternativeName>
</protein>
<dbReference type="Proteomes" id="UP000750502">
    <property type="component" value="Unassembled WGS sequence"/>
</dbReference>
<accession>A0A9P7L4H9</accession>
<feature type="domain" description="Gfo/Idh/MocA-like oxidoreductase N-terminal" evidence="6">
    <location>
        <begin position="7"/>
        <end position="137"/>
    </location>
</feature>
<sequence>MSQLRTIRWGILATGGIAKAFGRDLSIDPSTRSVTDIRHELVAAASSSSKTKAEEFLSHCDAPTYAKAYGSYVELVNDPDVEVVYIATPHSHHFQNAMLCLEAGKNVLCEKAFTFNAKQTIKLAETARQKKLLLMEGLWTRYFPLSLYVQEIIESGCIGPVERVLAEYSLSYAGGFEDNDHIMINPKLAGGILLDGGIYSLTWVFMALYSVQSKLSRQPPLIKSAVAKYDRTQVDAMTTILLEFPRSKTHGGAAHAIASTSLGLSNDGVAKENDAVVPNIRIQGQYGEVQIFPPAYRPTRTRLILKKGLVVDKQWPQPGPGKGSGWYTGYGPALNPEGEGHGLFWEADDAGRGIVEGRKEGSRLGLDESILIMEVMDKVRSEAGIRYPNEVETTDYPLQP</sequence>
<gene>
    <name evidence="8" type="ORF">H9Q72_011121</name>
</gene>
<evidence type="ECO:0000259" key="6">
    <source>
        <dbReference type="Pfam" id="PF01408"/>
    </source>
</evidence>
<evidence type="ECO:0000256" key="1">
    <source>
        <dbReference type="ARBA" id="ARBA00010928"/>
    </source>
</evidence>
<dbReference type="PANTHER" id="PTHR22604">
    <property type="entry name" value="OXIDOREDUCTASES"/>
    <property type="match status" value="1"/>
</dbReference>
<dbReference type="Gene3D" id="3.30.360.10">
    <property type="entry name" value="Dihydrodipicolinate Reductase, domain 2"/>
    <property type="match status" value="1"/>
</dbReference>
<evidence type="ECO:0000256" key="2">
    <source>
        <dbReference type="ARBA" id="ARBA00023002"/>
    </source>
</evidence>
<dbReference type="Pfam" id="PF22725">
    <property type="entry name" value="GFO_IDH_MocA_C3"/>
    <property type="match status" value="1"/>
</dbReference>
<comment type="similarity">
    <text evidence="1">Belongs to the Gfo/Idh/MocA family.</text>
</comment>
<evidence type="ECO:0000256" key="3">
    <source>
        <dbReference type="ARBA" id="ARBA00038984"/>
    </source>
</evidence>
<name>A0A9P7L4H9_9HYPO</name>
<reference evidence="8" key="1">
    <citation type="journal article" date="2020" name="bioRxiv">
        <title>Historical genomics reveals the evolutionary mechanisms behind multiple outbreaks of the host-specific coffee wilt pathogen Fusarium xylarioides.</title>
        <authorList>
            <person name="Peck D."/>
            <person name="Nowell R.W."/>
            <person name="Flood J."/>
            <person name="Ryan M.J."/>
            <person name="Barraclough T.G."/>
        </authorList>
    </citation>
    <scope>NUCLEOTIDE SEQUENCE</scope>
    <source>
        <strain evidence="8">IMI 127659i</strain>
    </source>
</reference>
<proteinExistence type="inferred from homology"/>
<dbReference type="InterPro" id="IPR036291">
    <property type="entry name" value="NAD(P)-bd_dom_sf"/>
</dbReference>
<feature type="domain" description="GFO/IDH/MocA-like oxidoreductase" evidence="7">
    <location>
        <begin position="148"/>
        <end position="246"/>
    </location>
</feature>